<comment type="subcellular location">
    <subcellularLocation>
        <location evidence="1">Membrane</location>
        <topology evidence="1">Single-pass membrane protein</topology>
    </subcellularLocation>
</comment>
<dbReference type="Proteomes" id="UP000197138">
    <property type="component" value="Unassembled WGS sequence"/>
</dbReference>
<accession>A0A218XDY3</accession>
<name>A0A218XDY3_PUNGR</name>
<keyword evidence="2" id="KW-0812">Transmembrane</keyword>
<organism evidence="6 7">
    <name type="scientific">Punica granatum</name>
    <name type="common">Pomegranate</name>
    <dbReference type="NCBI Taxonomy" id="22663"/>
    <lineage>
        <taxon>Eukaryota</taxon>
        <taxon>Viridiplantae</taxon>
        <taxon>Streptophyta</taxon>
        <taxon>Embryophyta</taxon>
        <taxon>Tracheophyta</taxon>
        <taxon>Spermatophyta</taxon>
        <taxon>Magnoliopsida</taxon>
        <taxon>eudicotyledons</taxon>
        <taxon>Gunneridae</taxon>
        <taxon>Pentapetalae</taxon>
        <taxon>rosids</taxon>
        <taxon>malvids</taxon>
        <taxon>Myrtales</taxon>
        <taxon>Lythraceae</taxon>
        <taxon>Punica</taxon>
    </lineage>
</organism>
<dbReference type="InterPro" id="IPR004864">
    <property type="entry name" value="LEA_2"/>
</dbReference>
<dbReference type="GO" id="GO:0005886">
    <property type="term" value="C:plasma membrane"/>
    <property type="evidence" value="ECO:0007669"/>
    <property type="project" value="TreeGrafter"/>
</dbReference>
<dbReference type="Pfam" id="PF03168">
    <property type="entry name" value="LEA_2"/>
    <property type="match status" value="1"/>
</dbReference>
<evidence type="ECO:0000256" key="4">
    <source>
        <dbReference type="ARBA" id="ARBA00023136"/>
    </source>
</evidence>
<evidence type="ECO:0000313" key="7">
    <source>
        <dbReference type="Proteomes" id="UP000197138"/>
    </source>
</evidence>
<evidence type="ECO:0000256" key="1">
    <source>
        <dbReference type="ARBA" id="ARBA00004167"/>
    </source>
</evidence>
<evidence type="ECO:0000313" key="6">
    <source>
        <dbReference type="EMBL" id="OWM83153.1"/>
    </source>
</evidence>
<dbReference type="PANTHER" id="PTHR31234">
    <property type="entry name" value="LATE EMBRYOGENESIS ABUNDANT (LEA) HYDROXYPROLINE-RICH GLYCOPROTEIN FAMILY"/>
    <property type="match status" value="1"/>
</dbReference>
<gene>
    <name evidence="6" type="ORF">CDL15_Pgr011835</name>
</gene>
<dbReference type="AlphaFoldDB" id="A0A218XDY3"/>
<dbReference type="EMBL" id="MTKT01001935">
    <property type="protein sequence ID" value="OWM83153.1"/>
    <property type="molecule type" value="Genomic_DNA"/>
</dbReference>
<proteinExistence type="predicted"/>
<comment type="caution">
    <text evidence="6">The sequence shown here is derived from an EMBL/GenBank/DDBJ whole genome shotgun (WGS) entry which is preliminary data.</text>
</comment>
<protein>
    <recommendedName>
        <fullName evidence="5">Late embryogenesis abundant protein LEA-2 subgroup domain-containing protein</fullName>
    </recommendedName>
</protein>
<evidence type="ECO:0000256" key="2">
    <source>
        <dbReference type="ARBA" id="ARBA00022692"/>
    </source>
</evidence>
<dbReference type="PANTHER" id="PTHR31234:SF2">
    <property type="entry name" value="OS05G0199100 PROTEIN"/>
    <property type="match status" value="1"/>
</dbReference>
<keyword evidence="4" id="KW-0472">Membrane</keyword>
<evidence type="ECO:0000256" key="3">
    <source>
        <dbReference type="ARBA" id="ARBA00022989"/>
    </source>
</evidence>
<dbReference type="InterPro" id="IPR044839">
    <property type="entry name" value="NDR1-like"/>
</dbReference>
<evidence type="ECO:0000259" key="5">
    <source>
        <dbReference type="Pfam" id="PF03168"/>
    </source>
</evidence>
<dbReference type="GO" id="GO:0098542">
    <property type="term" value="P:defense response to other organism"/>
    <property type="evidence" value="ECO:0007669"/>
    <property type="project" value="InterPro"/>
</dbReference>
<keyword evidence="3" id="KW-1133">Transmembrane helix</keyword>
<sequence length="215" mass="24443">MAQPDTQTVQCSWPVRAPCEKLVCPCIKVSITTTIVFLFALFVILPNMMIPDVRIDPASSLYSFNVTSSRVDSTWNILISVKNPNKHFLVKYNNIEATMYYSNELLSRVSIHPFIQETNNRTILRALFNLTLPRANSWAVRCLESDYARGETSINVNLQAGRRFGVGSLNWWIRGLDIYFSCTDLVFIFPSHGEAKISVIDDAWNNCEMGLFGYV</sequence>
<reference evidence="7" key="1">
    <citation type="journal article" date="2017" name="Plant J.">
        <title>The pomegranate (Punica granatum L.) genome and the genomics of punicalagin biosynthesis.</title>
        <authorList>
            <person name="Qin G."/>
            <person name="Xu C."/>
            <person name="Ming R."/>
            <person name="Tang H."/>
            <person name="Guyot R."/>
            <person name="Kramer E.M."/>
            <person name="Hu Y."/>
            <person name="Yi X."/>
            <person name="Qi Y."/>
            <person name="Xu X."/>
            <person name="Gao Z."/>
            <person name="Pan H."/>
            <person name="Jian J."/>
            <person name="Tian Y."/>
            <person name="Yue Z."/>
            <person name="Xu Y."/>
        </authorList>
    </citation>
    <scope>NUCLEOTIDE SEQUENCE [LARGE SCALE GENOMIC DNA]</scope>
    <source>
        <strain evidence="7">cv. Dabenzi</strain>
    </source>
</reference>
<feature type="domain" description="Late embryogenesis abundant protein LEA-2 subgroup" evidence="5">
    <location>
        <begin position="79"/>
        <end position="159"/>
    </location>
</feature>